<proteinExistence type="predicted"/>
<protein>
    <submittedName>
        <fullName evidence="1">Uncharacterized protein</fullName>
    </submittedName>
</protein>
<gene>
    <name evidence="1" type="ORF">EXZ61_06245</name>
</gene>
<reference evidence="2" key="2">
    <citation type="journal article" date="2020" name="Int. J. Syst. Evol. Microbiol.">
        <title>Genomic insights into a novel species Rhodoferax aquaticus sp. nov., isolated from freshwater.</title>
        <authorList>
            <person name="Li T."/>
            <person name="Zhuo Y."/>
            <person name="Jin C.Z."/>
            <person name="Wu X."/>
            <person name="Ko S.R."/>
            <person name="Jin F.J."/>
            <person name="Ahn C.Y."/>
            <person name="Oh H.M."/>
            <person name="Lee H.G."/>
            <person name="Jin L."/>
        </authorList>
    </citation>
    <scope>NUCLEOTIDE SEQUENCE [LARGE SCALE GENOMIC DNA]</scope>
    <source>
        <strain evidence="2">Gr-4</strain>
    </source>
</reference>
<dbReference type="KEGG" id="rhg:EXZ61_06245"/>
<evidence type="ECO:0000313" key="1">
    <source>
        <dbReference type="EMBL" id="QDL53803.1"/>
    </source>
</evidence>
<dbReference type="EMBL" id="CP036282">
    <property type="protein sequence ID" value="QDL53803.1"/>
    <property type="molecule type" value="Genomic_DNA"/>
</dbReference>
<evidence type="ECO:0000313" key="2">
    <source>
        <dbReference type="Proteomes" id="UP000317365"/>
    </source>
</evidence>
<keyword evidence="2" id="KW-1185">Reference proteome</keyword>
<dbReference type="AlphaFoldDB" id="A0A515EMB7"/>
<sequence>MAILLRTGIADKGVLQMAEERLQLKNNSASCSTDGRQGGFCGIAGWLRVTADKLKRAKDAWKATT</sequence>
<name>A0A515EMB7_9BURK</name>
<organism evidence="1 2">
    <name type="scientific">Rhodoferax aquaticus</name>
    <dbReference type="NCBI Taxonomy" id="2527691"/>
    <lineage>
        <taxon>Bacteria</taxon>
        <taxon>Pseudomonadati</taxon>
        <taxon>Pseudomonadota</taxon>
        <taxon>Betaproteobacteria</taxon>
        <taxon>Burkholderiales</taxon>
        <taxon>Comamonadaceae</taxon>
        <taxon>Rhodoferax</taxon>
    </lineage>
</organism>
<dbReference type="Proteomes" id="UP000317365">
    <property type="component" value="Chromosome"/>
</dbReference>
<accession>A0A515EMB7</accession>
<reference evidence="2" key="1">
    <citation type="submission" date="2019-02" db="EMBL/GenBank/DDBJ databases">
        <title>Complete genome sequence of Rhodoferax sp. Gr-4.</title>
        <authorList>
            <person name="Jin L."/>
        </authorList>
    </citation>
    <scope>NUCLEOTIDE SEQUENCE [LARGE SCALE GENOMIC DNA]</scope>
    <source>
        <strain evidence="2">Gr-4</strain>
    </source>
</reference>